<dbReference type="InterPro" id="IPR034149">
    <property type="entry name" value="TOPRIM_TopoI"/>
</dbReference>
<feature type="compositionally biased region" description="Basic and acidic residues" evidence="9">
    <location>
        <begin position="552"/>
        <end position="564"/>
    </location>
</feature>
<dbReference type="PROSITE" id="PS00396">
    <property type="entry name" value="TOPO_IA_1"/>
    <property type="match status" value="1"/>
</dbReference>
<evidence type="ECO:0000256" key="1">
    <source>
        <dbReference type="ARBA" id="ARBA00000213"/>
    </source>
</evidence>
<dbReference type="Proteomes" id="UP000001549">
    <property type="component" value="Chromosome"/>
</dbReference>
<dbReference type="NCBIfam" id="TIGR01051">
    <property type="entry name" value="topA_bact"/>
    <property type="match status" value="1"/>
</dbReference>
<feature type="region of interest" description="Disordered" evidence="9">
    <location>
        <begin position="546"/>
        <end position="584"/>
    </location>
</feature>
<evidence type="ECO:0000256" key="8">
    <source>
        <dbReference type="HAMAP-Rule" id="MF_00952"/>
    </source>
</evidence>
<feature type="active site" description="O-(5'-phospho-DNA)-tyrosine intermediate" evidence="8">
    <location>
        <position position="411"/>
    </location>
</feature>
<dbReference type="PROSITE" id="PS50880">
    <property type="entry name" value="TOPRIM"/>
    <property type="match status" value="1"/>
</dbReference>
<reference evidence="12" key="2">
    <citation type="submission" date="2011-05" db="EMBL/GenBank/DDBJ databases">
        <title>Complete sequence of chromosome of Frankia symbiont of Datisca glomerata.</title>
        <authorList>
            <consortium name="US DOE Joint Genome Institute"/>
            <person name="Lucas S."/>
            <person name="Han J."/>
            <person name="Lapidus A."/>
            <person name="Cheng J.-F."/>
            <person name="Goodwin L."/>
            <person name="Pitluck S."/>
            <person name="Peters L."/>
            <person name="Mikhailova N."/>
            <person name="Chertkov O."/>
            <person name="Teshima H."/>
            <person name="Han C."/>
            <person name="Tapia R."/>
            <person name="Land M."/>
            <person name="Hauser L."/>
            <person name="Kyrpides N."/>
            <person name="Ivanova N."/>
            <person name="Pagani I."/>
            <person name="Berry A."/>
            <person name="Pawlowski K."/>
            <person name="Persson T."/>
            <person name="Vanden Heuvel B."/>
            <person name="Benson D."/>
            <person name="Woyke T."/>
        </authorList>
    </citation>
    <scope>NUCLEOTIDE SEQUENCE [LARGE SCALE GENOMIC DNA]</scope>
    <source>
        <strain evidence="12">Dg1</strain>
    </source>
</reference>
<feature type="domain" description="Toprim" evidence="10">
    <location>
        <begin position="77"/>
        <end position="201"/>
    </location>
</feature>
<feature type="compositionally biased region" description="Low complexity" evidence="9">
    <location>
        <begin position="7"/>
        <end position="21"/>
    </location>
</feature>
<feature type="site" description="Interaction with DNA" evidence="8">
    <location>
        <position position="107"/>
    </location>
</feature>
<evidence type="ECO:0000256" key="4">
    <source>
        <dbReference type="ARBA" id="ARBA00022842"/>
    </source>
</evidence>
<dbReference type="AlphaFoldDB" id="F8AYM2"/>
<dbReference type="Pfam" id="PF13368">
    <property type="entry name" value="Toprim_C_rpt"/>
    <property type="match status" value="4"/>
</dbReference>
<dbReference type="Gene3D" id="1.10.460.10">
    <property type="entry name" value="Topoisomerase I, domain 2"/>
    <property type="match status" value="1"/>
</dbReference>
<dbReference type="SMART" id="SM00437">
    <property type="entry name" value="TOP1Ac"/>
    <property type="match status" value="1"/>
</dbReference>
<feature type="domain" description="Topo IA-type catalytic" evidence="11">
    <location>
        <begin position="216"/>
        <end position="682"/>
    </location>
</feature>
<feature type="site" description="Interaction with DNA" evidence="8">
    <location>
        <position position="235"/>
    </location>
</feature>
<comment type="subunit">
    <text evidence="8">Monomer.</text>
</comment>
<evidence type="ECO:0000259" key="10">
    <source>
        <dbReference type="PROSITE" id="PS50880"/>
    </source>
</evidence>
<dbReference type="GO" id="GO:0003917">
    <property type="term" value="F:DNA topoisomerase type I (single strand cut, ATP-independent) activity"/>
    <property type="evidence" value="ECO:0007669"/>
    <property type="project" value="UniProtKB-UniRule"/>
</dbReference>
<feature type="region of interest" description="Disordered" evidence="9">
    <location>
        <begin position="942"/>
        <end position="1017"/>
    </location>
</feature>
<dbReference type="Pfam" id="PF01751">
    <property type="entry name" value="Toprim"/>
    <property type="match status" value="1"/>
</dbReference>
<feature type="site" description="Interaction with DNA" evidence="8">
    <location>
        <position position="226"/>
    </location>
</feature>
<dbReference type="InterPro" id="IPR013497">
    <property type="entry name" value="Topo_IA_cen"/>
</dbReference>
<evidence type="ECO:0000256" key="5">
    <source>
        <dbReference type="ARBA" id="ARBA00023029"/>
    </source>
</evidence>
<dbReference type="HAMAP" id="MF_00952">
    <property type="entry name" value="Topoisom_1_prok"/>
    <property type="match status" value="1"/>
</dbReference>
<dbReference type="SMART" id="SM00436">
    <property type="entry name" value="TOP1Bc"/>
    <property type="match status" value="1"/>
</dbReference>
<evidence type="ECO:0000259" key="11">
    <source>
        <dbReference type="PROSITE" id="PS52039"/>
    </source>
</evidence>
<comment type="similarity">
    <text evidence="2 8">Belongs to the type IA topoisomerase family.</text>
</comment>
<keyword evidence="13" id="KW-1185">Reference proteome</keyword>
<evidence type="ECO:0000256" key="2">
    <source>
        <dbReference type="ARBA" id="ARBA00009446"/>
    </source>
</evidence>
<evidence type="ECO:0000313" key="13">
    <source>
        <dbReference type="Proteomes" id="UP000001549"/>
    </source>
</evidence>
<feature type="site" description="Interaction with DNA" evidence="8">
    <location>
        <position position="227"/>
    </location>
</feature>
<evidence type="ECO:0000256" key="6">
    <source>
        <dbReference type="ARBA" id="ARBA00023125"/>
    </source>
</evidence>
<feature type="compositionally biased region" description="Low complexity" evidence="9">
    <location>
        <begin position="45"/>
        <end position="69"/>
    </location>
</feature>
<keyword evidence="6 8" id="KW-0238">DNA-binding</keyword>
<dbReference type="InterPro" id="IPR023405">
    <property type="entry name" value="Topo_IA_core_domain"/>
</dbReference>
<dbReference type="EMBL" id="CP002801">
    <property type="protein sequence ID" value="AEH11593.1"/>
    <property type="molecule type" value="Genomic_DNA"/>
</dbReference>
<dbReference type="eggNOG" id="COG1754">
    <property type="taxonomic scope" value="Bacteria"/>
</dbReference>
<dbReference type="Gene3D" id="1.10.290.10">
    <property type="entry name" value="Topoisomerase I, domain 4"/>
    <property type="match status" value="1"/>
</dbReference>
<evidence type="ECO:0000256" key="3">
    <source>
        <dbReference type="ARBA" id="ARBA00022723"/>
    </source>
</evidence>
<dbReference type="InterPro" id="IPR003601">
    <property type="entry name" value="Topo_IA_2"/>
</dbReference>
<feature type="site" description="Interaction with DNA" evidence="8">
    <location>
        <position position="230"/>
    </location>
</feature>
<dbReference type="CDD" id="cd00186">
    <property type="entry name" value="TOP1Ac"/>
    <property type="match status" value="1"/>
</dbReference>
<feature type="region of interest" description="Disordered" evidence="9">
    <location>
        <begin position="877"/>
        <end position="904"/>
    </location>
</feature>
<dbReference type="KEGG" id="fsy:FsymDg_4340"/>
<dbReference type="InterPro" id="IPR025589">
    <property type="entry name" value="Toprim_C_rpt"/>
</dbReference>
<dbReference type="InterPro" id="IPR013826">
    <property type="entry name" value="Topo_IA_cen_sub3"/>
</dbReference>
<dbReference type="SUPFAM" id="SSF56712">
    <property type="entry name" value="Prokaryotic type I DNA topoisomerase"/>
    <property type="match status" value="1"/>
</dbReference>
<dbReference type="InterPro" id="IPR028612">
    <property type="entry name" value="Topoisom_1_IA"/>
</dbReference>
<dbReference type="InterPro" id="IPR006171">
    <property type="entry name" value="TOPRIM_dom"/>
</dbReference>
<keyword evidence="3" id="KW-0479">Metal-binding</keyword>
<dbReference type="InterPro" id="IPR000380">
    <property type="entry name" value="Topo_IA"/>
</dbReference>
<organism evidence="12 13">
    <name type="scientific">Candidatus Protofrankia datiscae</name>
    <dbReference type="NCBI Taxonomy" id="2716812"/>
    <lineage>
        <taxon>Bacteria</taxon>
        <taxon>Bacillati</taxon>
        <taxon>Actinomycetota</taxon>
        <taxon>Actinomycetes</taxon>
        <taxon>Frankiales</taxon>
        <taxon>Frankiaceae</taxon>
        <taxon>Protofrankia</taxon>
    </lineage>
</organism>
<sequence length="1017" mass="109464">MPPRTKSTNSGTRRSSAGSSTPVVEPTAGDVAAGPDTDAVTAGNGAVSRGRTTRTARAATRGSRTGTSSPAASGTGVRLVIVESPAKAKTIAGYLGSGWRVESSIGHIRDLPQSAADVPDAHKGKPWARLGVDVDNGFKPLYVVTPDKKSQVSKLKALAKEASELYLATDEDREGEAIAWHLLQTLKPTVPVRRMVFHEITEQAIRRAVDNTREIDEHLVDAQETRRILDRLYGYEVSPVLWKKVMPKLSAGRVQSVATRILVERERARMRFTSAEYWNIEGVFGLLPGRDADRAGGASGDGQVDATPLPANLVALDGRRLATGRDFDSSGQLTSADVVRLDEDAAHALAGRLADSAFAVRSVETKPYRRSPYAPFMTSTLQQEASRKLHFSSQRTMQVAQKLYENGYITYMRTDSTNLSETALAAAREQARALYGAEYVPDRPRIYTKKVKNAQEAHEAIRPAGEQFRTPGEVRETLADADGYRLYELIWRRTVASQMADARGTSATIRIGGVSSAGEDTEFSASGKVITFPGFLRAYVEGADDPDAELDDRERRLPDVREGDALTTRELNPRGHTTNPPPRFTEASLVKTLEELGIGRPSTYASIIGTIQARGYVWKKGSALIPSFVAFAVVGLLEEHFGRLVDYRFTASMEDDLDDIAAGTAASIDWLTRFYFGSDAGQEGGVARAGGLKHLVNERLGEIDAREVNSIPLGVAPDDQPVVIRVGRYGPYVQHGDERASVPEDLPPDELTVDRALALVGAPSEERSLGTDPDSGATITLKVGRFGPYVSTDDDPPRRASLLGTMTPETLTLADALKLLTLPRSLGVAEDGEEVTAQNGRYGPYVKKGSESRSLESEERLFTVTLDEALALIAQPKTRGRRRAAETPPLRELGPDPATGAPMVLREGRFGPYVTDGATNASLRKGDDVASLTVERAAEMLAEKRARGPATPRRRAAQPAKQPAATKTTRQSTAKKTTARKTSAQPATATGTGTGTTTGTDGGGTPGTSSPRPRRTG</sequence>
<dbReference type="GO" id="GO:0046872">
    <property type="term" value="F:metal ion binding"/>
    <property type="evidence" value="ECO:0007669"/>
    <property type="project" value="UniProtKB-KW"/>
</dbReference>
<gene>
    <name evidence="8" type="primary">topA</name>
    <name evidence="12" type="ordered locus">FsymDg_4340</name>
</gene>
<dbReference type="PROSITE" id="PS52039">
    <property type="entry name" value="TOPO_IA_2"/>
    <property type="match status" value="1"/>
</dbReference>
<evidence type="ECO:0000256" key="7">
    <source>
        <dbReference type="ARBA" id="ARBA00023235"/>
    </source>
</evidence>
<feature type="site" description="Interaction with DNA" evidence="8">
    <location>
        <position position="413"/>
    </location>
</feature>
<dbReference type="InterPro" id="IPR013824">
    <property type="entry name" value="Topo_IA_cen_sub1"/>
</dbReference>
<dbReference type="PANTHER" id="PTHR42785:SF1">
    <property type="entry name" value="DNA TOPOISOMERASE"/>
    <property type="match status" value="1"/>
</dbReference>
<accession>F8AYM2</accession>
<comment type="catalytic activity">
    <reaction evidence="1 8">
        <text>ATP-independent breakage of single-stranded DNA, followed by passage and rejoining.</text>
        <dbReference type="EC" id="5.6.2.1"/>
    </reaction>
</comment>
<dbReference type="HOGENOM" id="CLU_002929_2_0_11"/>
<evidence type="ECO:0000256" key="9">
    <source>
        <dbReference type="SAM" id="MobiDB-lite"/>
    </source>
</evidence>
<dbReference type="CDD" id="cd03363">
    <property type="entry name" value="TOPRIM_TopoIA_TopoI"/>
    <property type="match status" value="1"/>
</dbReference>
<dbReference type="InterPro" id="IPR003602">
    <property type="entry name" value="Topo_IA_DNA-bd_dom"/>
</dbReference>
<dbReference type="EC" id="5.6.2.1" evidence="8"/>
<dbReference type="Gene3D" id="2.70.20.10">
    <property type="entry name" value="Topoisomerase I, domain 3"/>
    <property type="match status" value="1"/>
</dbReference>
<protein>
    <recommendedName>
        <fullName evidence="8">DNA topoisomerase 1</fullName>
        <ecNumber evidence="8">5.6.2.1</ecNumber>
    </recommendedName>
    <alternativeName>
        <fullName evidence="8">DNA topoisomerase I</fullName>
    </alternativeName>
</protein>
<feature type="region of interest" description="Disordered" evidence="9">
    <location>
        <begin position="1"/>
        <end position="74"/>
    </location>
</feature>
<dbReference type="RefSeq" id="WP_013875453.1">
    <property type="nucleotide sequence ID" value="NC_015656.1"/>
</dbReference>
<keyword evidence="5 8" id="KW-0799">Topoisomerase</keyword>
<dbReference type="InterPro" id="IPR013825">
    <property type="entry name" value="Topo_IA_cen_sub2"/>
</dbReference>
<dbReference type="Pfam" id="PF01131">
    <property type="entry name" value="Topoisom_bac"/>
    <property type="match status" value="1"/>
</dbReference>
<dbReference type="GO" id="GO:0003677">
    <property type="term" value="F:DNA binding"/>
    <property type="evidence" value="ECO:0007669"/>
    <property type="project" value="UniProtKB-KW"/>
</dbReference>
<feature type="compositionally biased region" description="Low complexity" evidence="9">
    <location>
        <begin position="957"/>
        <end position="991"/>
    </location>
</feature>
<dbReference type="GO" id="GO:0006265">
    <property type="term" value="P:DNA topological change"/>
    <property type="evidence" value="ECO:0007669"/>
    <property type="project" value="UniProtKB-UniRule"/>
</dbReference>
<feature type="site" description="Interaction with DNA" evidence="8">
    <location>
        <position position="242"/>
    </location>
</feature>
<feature type="site" description="Interaction with DNA" evidence="8">
    <location>
        <position position="614"/>
    </location>
</feature>
<dbReference type="PANTHER" id="PTHR42785">
    <property type="entry name" value="DNA TOPOISOMERASE, TYPE IA, CORE"/>
    <property type="match status" value="1"/>
</dbReference>
<dbReference type="InterPro" id="IPR023406">
    <property type="entry name" value="Topo_IA_AS"/>
</dbReference>
<reference evidence="12" key="1">
    <citation type="journal article" date="2011" name="J. Bacteriol.">
        <title>Genome sequence of 'Candidatus Frankia datiscae' Dg1, the uncultured microsymbiont from nitrogen-fixing root nodules of the dicot Datisca glomerata.</title>
        <authorList>
            <person name="Persson T."/>
            <person name="Benson D.R."/>
            <person name="Normand P."/>
            <person name="Vanden Heuvel B."/>
            <person name="Pujic P."/>
            <person name="Chertkov O."/>
            <person name="Teshima H."/>
            <person name="Bruce D.C."/>
            <person name="Detter C."/>
            <person name="Tapia R."/>
            <person name="Han S."/>
            <person name="Han J."/>
            <person name="Woyke T."/>
            <person name="Pitluck S."/>
            <person name="Pennacchio L."/>
            <person name="Nolan M."/>
            <person name="Ivanova N."/>
            <person name="Pati A."/>
            <person name="Land M.L."/>
            <person name="Pawlowski K."/>
            <person name="Berry A.M."/>
        </authorList>
    </citation>
    <scope>NUCLEOTIDE SEQUENCE</scope>
    <source>
        <strain evidence="12">Dg1</strain>
    </source>
</reference>
<evidence type="ECO:0000313" key="12">
    <source>
        <dbReference type="EMBL" id="AEH11593.1"/>
    </source>
</evidence>
<dbReference type="eggNOG" id="COG0550">
    <property type="taxonomic scope" value="Bacteria"/>
</dbReference>
<dbReference type="PRINTS" id="PR00417">
    <property type="entry name" value="PRTPISMRASEI"/>
</dbReference>
<keyword evidence="7 8" id="KW-0413">Isomerase</keyword>
<feature type="region of interest" description="Interaction with DNA" evidence="8">
    <location>
        <begin position="250"/>
        <end position="255"/>
    </location>
</feature>
<dbReference type="Gene3D" id="3.40.50.140">
    <property type="match status" value="1"/>
</dbReference>
<feature type="compositionally biased region" description="Gly residues" evidence="9">
    <location>
        <begin position="992"/>
        <end position="1006"/>
    </location>
</feature>
<proteinExistence type="inferred from homology"/>
<name>F8AYM2_9ACTN</name>
<dbReference type="STRING" id="656024.FsymDg_4340"/>
<dbReference type="InterPro" id="IPR005733">
    <property type="entry name" value="TopoI_bac-type"/>
</dbReference>
<keyword evidence="4" id="KW-0460">Magnesium</keyword>
<comment type="function">
    <text evidence="8">Releases the supercoiling and torsional tension of DNA, which is introduced during the DNA replication and transcription, by transiently cleaving and rejoining one strand of the DNA duplex. Introduces a single-strand break via transesterification at a target site in duplex DNA. The scissile phosphodiester is attacked by the catalytic tyrosine of the enzyme, resulting in the formation of a DNA-(5'-phosphotyrosyl)-enzyme intermediate and the expulsion of a 3'-OH DNA strand. The free DNA strand then undergoes passage around the unbroken strand, thus removing DNA supercoils. Finally, in the religation step, the DNA 3'-OH attacks the covalent intermediate to expel the active-site tyrosine and restore the DNA phosphodiester backbone.</text>
</comment>
<dbReference type="SMART" id="SM00493">
    <property type="entry name" value="TOPRIM"/>
    <property type="match status" value="1"/>
</dbReference>